<feature type="transmembrane region" description="Helical" evidence="1">
    <location>
        <begin position="224"/>
        <end position="247"/>
    </location>
</feature>
<sequence length="391" mass="44276">MKRIFRIFILFIFAFFLNFANASEIHAESDSNNIEIMFFWGDGCPHCKKAKPFLESILKNYDGVSYTDYEVYNNSENAIKLQEVAIEFGLSHLGVPLTIINDKVIVGYNSDETTGQEIIRTIEQELDSQQINPDNENTNNEESEKISVPVLGEIEPKNVSLPILAIVLGIVDGFNPCAMWILIFLISMLISVENRKKLIILGTTFIATSGFVYFLFMIAWLNFFLFVGAITWIRTLIGFLAIIFAIYSFYKFNKERKGGCVTVSKEKRKNIFSKITTIIKEYNLPLAILGMMILAVSVNFIEILCSAGLPAIFTHVLSLQDLSPVYYIFLMLLYVFFFMIDDLFIFLVAIFTLEITGIQNKYTSISRIIGGVIMLIIGLLLIFSPGTLLMG</sequence>
<feature type="transmembrane region" description="Helical" evidence="1">
    <location>
        <begin position="365"/>
        <end position="383"/>
    </location>
</feature>
<feature type="transmembrane region" description="Helical" evidence="1">
    <location>
        <begin position="325"/>
        <end position="353"/>
    </location>
</feature>
<feature type="domain" description="Thioredoxin" evidence="3">
    <location>
        <begin position="16"/>
        <end position="127"/>
    </location>
</feature>
<evidence type="ECO:0000256" key="1">
    <source>
        <dbReference type="SAM" id="Phobius"/>
    </source>
</evidence>
<keyword evidence="2" id="KW-0732">Signal</keyword>
<evidence type="ECO:0000313" key="5">
    <source>
        <dbReference type="Proteomes" id="UP000714915"/>
    </source>
</evidence>
<protein>
    <recommendedName>
        <fullName evidence="3">Thioredoxin domain-containing protein</fullName>
    </recommendedName>
</protein>
<dbReference type="InterPro" id="IPR036249">
    <property type="entry name" value="Thioredoxin-like_sf"/>
</dbReference>
<keyword evidence="1" id="KW-1133">Transmembrane helix</keyword>
<dbReference type="EMBL" id="JAGQLF010000062">
    <property type="protein sequence ID" value="MCA9387190.1"/>
    <property type="molecule type" value="Genomic_DNA"/>
</dbReference>
<dbReference type="InterPro" id="IPR013766">
    <property type="entry name" value="Thioredoxin_domain"/>
</dbReference>
<keyword evidence="1" id="KW-0812">Transmembrane</keyword>
<feature type="transmembrane region" description="Helical" evidence="1">
    <location>
        <begin position="163"/>
        <end position="186"/>
    </location>
</feature>
<dbReference type="PROSITE" id="PS51352">
    <property type="entry name" value="THIOREDOXIN_2"/>
    <property type="match status" value="1"/>
</dbReference>
<evidence type="ECO:0000256" key="2">
    <source>
        <dbReference type="SAM" id="SignalP"/>
    </source>
</evidence>
<evidence type="ECO:0000313" key="4">
    <source>
        <dbReference type="EMBL" id="MCA9387190.1"/>
    </source>
</evidence>
<dbReference type="Proteomes" id="UP000714915">
    <property type="component" value="Unassembled WGS sequence"/>
</dbReference>
<reference evidence="4" key="1">
    <citation type="submission" date="2020-04" db="EMBL/GenBank/DDBJ databases">
        <authorList>
            <person name="Zhang T."/>
        </authorList>
    </citation>
    <scope>NUCLEOTIDE SEQUENCE</scope>
    <source>
        <strain evidence="4">HKST-UBA09</strain>
    </source>
</reference>
<organism evidence="4 5">
    <name type="scientific">Candidatus Dojkabacteria bacterium</name>
    <dbReference type="NCBI Taxonomy" id="2099670"/>
    <lineage>
        <taxon>Bacteria</taxon>
        <taxon>Candidatus Dojkabacteria</taxon>
    </lineage>
</organism>
<gene>
    <name evidence="4" type="ORF">KC669_04115</name>
</gene>
<proteinExistence type="predicted"/>
<dbReference type="SUPFAM" id="SSF52833">
    <property type="entry name" value="Thioredoxin-like"/>
    <property type="match status" value="1"/>
</dbReference>
<feature type="transmembrane region" description="Helical" evidence="1">
    <location>
        <begin position="198"/>
        <end position="218"/>
    </location>
</feature>
<dbReference type="Gene3D" id="3.40.30.10">
    <property type="entry name" value="Glutaredoxin"/>
    <property type="match status" value="1"/>
</dbReference>
<comment type="caution">
    <text evidence="4">The sequence shown here is derived from an EMBL/GenBank/DDBJ whole genome shotgun (WGS) entry which is preliminary data.</text>
</comment>
<feature type="chain" id="PRO_5037630571" description="Thioredoxin domain-containing protein" evidence="2">
    <location>
        <begin position="23"/>
        <end position="391"/>
    </location>
</feature>
<evidence type="ECO:0000259" key="3">
    <source>
        <dbReference type="PROSITE" id="PS51352"/>
    </source>
</evidence>
<reference evidence="4" key="2">
    <citation type="journal article" date="2021" name="Microbiome">
        <title>Successional dynamics and alternative stable states in a saline activated sludge microbial community over 9 years.</title>
        <authorList>
            <person name="Wang Y."/>
            <person name="Ye J."/>
            <person name="Ju F."/>
            <person name="Liu L."/>
            <person name="Boyd J.A."/>
            <person name="Deng Y."/>
            <person name="Parks D.H."/>
            <person name="Jiang X."/>
            <person name="Yin X."/>
            <person name="Woodcroft B.J."/>
            <person name="Tyson G.W."/>
            <person name="Hugenholtz P."/>
            <person name="Polz M.F."/>
            <person name="Zhang T."/>
        </authorList>
    </citation>
    <scope>NUCLEOTIDE SEQUENCE</scope>
    <source>
        <strain evidence="4">HKST-UBA09</strain>
    </source>
</reference>
<accession>A0A955RLX8</accession>
<feature type="signal peptide" evidence="2">
    <location>
        <begin position="1"/>
        <end position="22"/>
    </location>
</feature>
<name>A0A955RLX8_9BACT</name>
<dbReference type="PROSITE" id="PS51354">
    <property type="entry name" value="GLUTAREDOXIN_2"/>
    <property type="match status" value="1"/>
</dbReference>
<feature type="transmembrane region" description="Helical" evidence="1">
    <location>
        <begin position="284"/>
        <end position="313"/>
    </location>
</feature>
<keyword evidence="1" id="KW-0472">Membrane</keyword>
<dbReference type="AlphaFoldDB" id="A0A955RLX8"/>